<dbReference type="PANTHER" id="PTHR42973">
    <property type="entry name" value="BINDING OXIDOREDUCTASE, PUTATIVE (AFU_ORTHOLOGUE AFUA_1G17690)-RELATED"/>
    <property type="match status" value="1"/>
</dbReference>
<dbReference type="Gene3D" id="3.30.465.10">
    <property type="match status" value="1"/>
</dbReference>
<dbReference type="InterPro" id="IPR006094">
    <property type="entry name" value="Oxid_FAD_bind_N"/>
</dbReference>
<evidence type="ECO:0000256" key="2">
    <source>
        <dbReference type="ARBA" id="ARBA00022630"/>
    </source>
</evidence>
<dbReference type="OrthoDB" id="2151789at2759"/>
<name>A0A0F8A5J6_9HYPO</name>
<evidence type="ECO:0000256" key="5">
    <source>
        <dbReference type="SAM" id="SignalP"/>
    </source>
</evidence>
<dbReference type="Proteomes" id="UP000054481">
    <property type="component" value="Unassembled WGS sequence"/>
</dbReference>
<dbReference type="SUPFAM" id="SSF56176">
    <property type="entry name" value="FAD-binding/transporter-associated domain-like"/>
    <property type="match status" value="1"/>
</dbReference>
<evidence type="ECO:0000313" key="7">
    <source>
        <dbReference type="EMBL" id="KJZ75444.1"/>
    </source>
</evidence>
<dbReference type="InterPro" id="IPR036318">
    <property type="entry name" value="FAD-bd_PCMH-like_sf"/>
</dbReference>
<dbReference type="Pfam" id="PF01565">
    <property type="entry name" value="FAD_binding_4"/>
    <property type="match status" value="1"/>
</dbReference>
<evidence type="ECO:0000313" key="8">
    <source>
        <dbReference type="Proteomes" id="UP000054481"/>
    </source>
</evidence>
<proteinExistence type="inferred from homology"/>
<feature type="domain" description="FAD-binding PCMH-type" evidence="6">
    <location>
        <begin position="59"/>
        <end position="230"/>
    </location>
</feature>
<keyword evidence="4" id="KW-0560">Oxidoreductase</keyword>
<evidence type="ECO:0000256" key="4">
    <source>
        <dbReference type="ARBA" id="ARBA00023002"/>
    </source>
</evidence>
<gene>
    <name evidence="7" type="ORF">HIM_05140</name>
</gene>
<sequence>MAWLPFFTLAYFMLGISEAASYATPCCSGLSGHLRPNVVYPGSSAYNESLSTYWALQEQVMSPSCIVMPRSTEEVAAVLKALVSRSCKFAVRSGGHGSVPGISNIESGVTIDLRRLNFTKLSSDGRLVSVGAGQNWHGVYLPLYQAGLTIPGGRDSSIGVSGSTLGGALGYVGPSTGLGCDSVVEFEVVLADGNVVSATRSHNSDLWRALKGGGSNFGIVTKLVFQTRPLGDIWVGTAYYPVTALEGELQAFHDFTANPTYDTKASLMMSFAYAVDRGLLLANSYAYAEPLHMPSAFSPFYAIPNQLGNTTSITNVAAYSIDQDATSPSGFHQITFATTFTNSIQQLHDVWAEFERTTLKLGQASGTSLAVTFFPIVPSLIAASKARGGNVMGLEAPPEGLVMTVGSLSFTAAEYGVMSGLADGLLSGIIEAAKRNHVHHPYIDLNHAKGSQKPFLGYGAGNYAFLKSTSQKYDPRGVFQALMPGGFKL</sequence>
<comment type="similarity">
    <text evidence="1">Belongs to the oxygen-dependent FAD-linked oxidoreductase family.</text>
</comment>
<dbReference type="InterPro" id="IPR016166">
    <property type="entry name" value="FAD-bd_PCMH"/>
</dbReference>
<dbReference type="EMBL" id="KQ030517">
    <property type="protein sequence ID" value="KJZ75444.1"/>
    <property type="molecule type" value="Genomic_DNA"/>
</dbReference>
<dbReference type="InterPro" id="IPR016169">
    <property type="entry name" value="FAD-bd_PCMH_sub2"/>
</dbReference>
<evidence type="ECO:0000259" key="6">
    <source>
        <dbReference type="PROSITE" id="PS51387"/>
    </source>
</evidence>
<reference evidence="7 8" key="1">
    <citation type="journal article" date="2014" name="Genome Biol. Evol.">
        <title>Comparative genomics and transcriptomics analyses reveal divergent lifestyle features of nematode endoparasitic fungus Hirsutella minnesotensis.</title>
        <authorList>
            <person name="Lai Y."/>
            <person name="Liu K."/>
            <person name="Zhang X."/>
            <person name="Zhang X."/>
            <person name="Li K."/>
            <person name="Wang N."/>
            <person name="Shu C."/>
            <person name="Wu Y."/>
            <person name="Wang C."/>
            <person name="Bushley K.E."/>
            <person name="Xiang M."/>
            <person name="Liu X."/>
        </authorList>
    </citation>
    <scope>NUCLEOTIDE SEQUENCE [LARGE SCALE GENOMIC DNA]</scope>
    <source>
        <strain evidence="7 8">3608</strain>
    </source>
</reference>
<keyword evidence="3" id="KW-0274">FAD</keyword>
<keyword evidence="2" id="KW-0285">Flavoprotein</keyword>
<feature type="chain" id="PRO_5002526497" description="FAD-binding PCMH-type domain-containing protein" evidence="5">
    <location>
        <begin position="20"/>
        <end position="489"/>
    </location>
</feature>
<dbReference type="PANTHER" id="PTHR42973:SF22">
    <property type="entry name" value="FAD-BINDING PCMH-TYPE DOMAIN-CONTAINING PROTEIN-RELATED"/>
    <property type="match status" value="1"/>
</dbReference>
<dbReference type="PROSITE" id="PS51387">
    <property type="entry name" value="FAD_PCMH"/>
    <property type="match status" value="1"/>
</dbReference>
<evidence type="ECO:0000256" key="1">
    <source>
        <dbReference type="ARBA" id="ARBA00005466"/>
    </source>
</evidence>
<dbReference type="AlphaFoldDB" id="A0A0F8A5J6"/>
<organism evidence="7 8">
    <name type="scientific">Hirsutella minnesotensis 3608</name>
    <dbReference type="NCBI Taxonomy" id="1043627"/>
    <lineage>
        <taxon>Eukaryota</taxon>
        <taxon>Fungi</taxon>
        <taxon>Dikarya</taxon>
        <taxon>Ascomycota</taxon>
        <taxon>Pezizomycotina</taxon>
        <taxon>Sordariomycetes</taxon>
        <taxon>Hypocreomycetidae</taxon>
        <taxon>Hypocreales</taxon>
        <taxon>Ophiocordycipitaceae</taxon>
        <taxon>Hirsutella</taxon>
    </lineage>
</organism>
<evidence type="ECO:0000256" key="3">
    <source>
        <dbReference type="ARBA" id="ARBA00022827"/>
    </source>
</evidence>
<dbReference type="GO" id="GO:0016491">
    <property type="term" value="F:oxidoreductase activity"/>
    <property type="evidence" value="ECO:0007669"/>
    <property type="project" value="UniProtKB-KW"/>
</dbReference>
<dbReference type="InterPro" id="IPR050416">
    <property type="entry name" value="FAD-linked_Oxidoreductase"/>
</dbReference>
<keyword evidence="5" id="KW-0732">Signal</keyword>
<keyword evidence="8" id="KW-1185">Reference proteome</keyword>
<accession>A0A0F8A5J6</accession>
<feature type="signal peptide" evidence="5">
    <location>
        <begin position="1"/>
        <end position="19"/>
    </location>
</feature>
<dbReference type="GO" id="GO:0071949">
    <property type="term" value="F:FAD binding"/>
    <property type="evidence" value="ECO:0007669"/>
    <property type="project" value="InterPro"/>
</dbReference>
<protein>
    <recommendedName>
        <fullName evidence="6">FAD-binding PCMH-type domain-containing protein</fullName>
    </recommendedName>
</protein>